<proteinExistence type="predicted"/>
<dbReference type="Pfam" id="PF19877">
    <property type="entry name" value="DUF6350"/>
    <property type="match status" value="1"/>
</dbReference>
<feature type="transmembrane region" description="Helical" evidence="2">
    <location>
        <begin position="81"/>
        <end position="98"/>
    </location>
</feature>
<feature type="transmembrane region" description="Helical" evidence="2">
    <location>
        <begin position="161"/>
        <end position="183"/>
    </location>
</feature>
<keyword evidence="2" id="KW-0812">Transmembrane</keyword>
<protein>
    <recommendedName>
        <fullName evidence="5">Beta-carotene 15,15'-monooxygenase</fullName>
    </recommendedName>
</protein>
<comment type="caution">
    <text evidence="3">The sequence shown here is derived from an EMBL/GenBank/DDBJ whole genome shotgun (WGS) entry which is preliminary data.</text>
</comment>
<keyword evidence="2" id="KW-1133">Transmembrane helix</keyword>
<dbReference type="InterPro" id="IPR045931">
    <property type="entry name" value="DUF6350"/>
</dbReference>
<feature type="compositionally biased region" description="Polar residues" evidence="1">
    <location>
        <begin position="408"/>
        <end position="422"/>
    </location>
</feature>
<accession>A0A366KDH8</accession>
<feature type="compositionally biased region" description="Low complexity" evidence="1">
    <location>
        <begin position="423"/>
        <end position="434"/>
    </location>
</feature>
<evidence type="ECO:0000313" key="3">
    <source>
        <dbReference type="EMBL" id="RBP99282.1"/>
    </source>
</evidence>
<feature type="region of interest" description="Disordered" evidence="1">
    <location>
        <begin position="396"/>
        <end position="442"/>
    </location>
</feature>
<keyword evidence="2" id="KW-0472">Membrane</keyword>
<sequence>MSIYAMAIGSCMALLLLIVSMEEGGPNLSANAFPLTQAIFLLSQGTGFHAGALTLTIMPLGLTALLLALTAALIRRFGPSWPAFAAGLLTWLVCTLAVQDPHGMYVVDGVVAVESKSAVVFLCAYALALAQEQGVREWVKTHIVERLPAALRASVAAGARLAFWIVATMLLEALIIVLVWIFLYHDSVARLFTLSHMGPGSRIVSSLAALAWLPNLIIWALSWACGAGFSIGDLATFTLWTGHARALPALPVFGLLPDPVANTPMRAFLLIFPALLAFILSMATLCSRKGLGLMEKLRKHGLGTLDTALIKSYAWNLLGLVVACTLSSVALGLGFLWSGGALGEHRLARVGVDTTQAIAVVARALLVGLSTSWLLFLLAAAVVLAWRNSPLRSSDTITAEPEHGNIGRDSSSPKVNSAPAKQSGTTASVGSTTANHRDPDRS</sequence>
<organism evidence="3 4">
    <name type="scientific">Bifidobacterium xylocopae</name>
    <dbReference type="NCBI Taxonomy" id="2493119"/>
    <lineage>
        <taxon>Bacteria</taxon>
        <taxon>Bacillati</taxon>
        <taxon>Actinomycetota</taxon>
        <taxon>Actinomycetes</taxon>
        <taxon>Bifidobacteriales</taxon>
        <taxon>Bifidobacteriaceae</taxon>
        <taxon>Bifidobacterium</taxon>
    </lineage>
</organism>
<feature type="transmembrane region" description="Helical" evidence="2">
    <location>
        <begin position="357"/>
        <end position="386"/>
    </location>
</feature>
<gene>
    <name evidence="3" type="ORF">CRD59_04450</name>
</gene>
<feature type="transmembrane region" description="Helical" evidence="2">
    <location>
        <begin position="203"/>
        <end position="225"/>
    </location>
</feature>
<feature type="transmembrane region" description="Helical" evidence="2">
    <location>
        <begin position="48"/>
        <end position="74"/>
    </location>
</feature>
<name>A0A366KDH8_9BIFI</name>
<reference evidence="3 4" key="1">
    <citation type="submission" date="2017-10" db="EMBL/GenBank/DDBJ databases">
        <title>Bifidobacterium xylocopum sp. nov. and Bifidobacterium aemilianum sp. nov., from the carpenter bee (Xylocopa violacea) digestive tract.</title>
        <authorList>
            <person name="Alberoni D."/>
            <person name="Baffoni L."/>
            <person name="Di Gioia D."/>
            <person name="Gaggia F."/>
            <person name="Biavati B."/>
        </authorList>
    </citation>
    <scope>NUCLEOTIDE SEQUENCE [LARGE SCALE GENOMIC DNA]</scope>
    <source>
        <strain evidence="3 4">XV2</strain>
    </source>
</reference>
<keyword evidence="4" id="KW-1185">Reference proteome</keyword>
<dbReference type="EMBL" id="PDCH01000007">
    <property type="protein sequence ID" value="RBP99282.1"/>
    <property type="molecule type" value="Genomic_DNA"/>
</dbReference>
<evidence type="ECO:0000256" key="1">
    <source>
        <dbReference type="SAM" id="MobiDB-lite"/>
    </source>
</evidence>
<evidence type="ECO:0000313" key="4">
    <source>
        <dbReference type="Proteomes" id="UP000252345"/>
    </source>
</evidence>
<feature type="transmembrane region" description="Helical" evidence="2">
    <location>
        <begin position="312"/>
        <end position="337"/>
    </location>
</feature>
<evidence type="ECO:0008006" key="5">
    <source>
        <dbReference type="Google" id="ProtNLM"/>
    </source>
</evidence>
<feature type="transmembrane region" description="Helical" evidence="2">
    <location>
        <begin position="268"/>
        <end position="291"/>
    </location>
</feature>
<dbReference type="Proteomes" id="UP000252345">
    <property type="component" value="Unassembled WGS sequence"/>
</dbReference>
<dbReference type="AlphaFoldDB" id="A0A366KDH8"/>
<evidence type="ECO:0000256" key="2">
    <source>
        <dbReference type="SAM" id="Phobius"/>
    </source>
</evidence>